<dbReference type="Gene3D" id="1.10.510.10">
    <property type="entry name" value="Transferase(Phosphotransferase) domain 1"/>
    <property type="match status" value="1"/>
</dbReference>
<feature type="compositionally biased region" description="Polar residues" evidence="1">
    <location>
        <begin position="830"/>
        <end position="849"/>
    </location>
</feature>
<protein>
    <recommendedName>
        <fullName evidence="4">Protein kinase domain-containing protein</fullName>
    </recommendedName>
</protein>
<feature type="compositionally biased region" description="Polar residues" evidence="1">
    <location>
        <begin position="746"/>
        <end position="765"/>
    </location>
</feature>
<dbReference type="InterPro" id="IPR011009">
    <property type="entry name" value="Kinase-like_dom_sf"/>
</dbReference>
<keyword evidence="3" id="KW-0732">Signal</keyword>
<feature type="region of interest" description="Disordered" evidence="1">
    <location>
        <begin position="815"/>
        <end position="854"/>
    </location>
</feature>
<dbReference type="GO" id="GO:0004674">
    <property type="term" value="F:protein serine/threonine kinase activity"/>
    <property type="evidence" value="ECO:0007669"/>
    <property type="project" value="TreeGrafter"/>
</dbReference>
<gene>
    <name evidence="5" type="ORF">Vafri_7948</name>
</gene>
<keyword evidence="6" id="KW-1185">Reference proteome</keyword>
<reference evidence="5" key="1">
    <citation type="journal article" date="2021" name="Proc. Natl. Acad. Sci. U.S.A.">
        <title>Three genomes in the algal genus Volvox reveal the fate of a haploid sex-determining region after a transition to homothallism.</title>
        <authorList>
            <person name="Yamamoto K."/>
            <person name="Hamaji T."/>
            <person name="Kawai-Toyooka H."/>
            <person name="Matsuzaki R."/>
            <person name="Takahashi F."/>
            <person name="Nishimura Y."/>
            <person name="Kawachi M."/>
            <person name="Noguchi H."/>
            <person name="Minakuchi Y."/>
            <person name="Umen J.G."/>
            <person name="Toyoda A."/>
            <person name="Nozaki H."/>
        </authorList>
    </citation>
    <scope>NUCLEOTIDE SEQUENCE</scope>
    <source>
        <strain evidence="5">NIES-3780</strain>
    </source>
</reference>
<dbReference type="EMBL" id="BNCO01000012">
    <property type="protein sequence ID" value="GIL51984.1"/>
    <property type="molecule type" value="Genomic_DNA"/>
</dbReference>
<dbReference type="PROSITE" id="PS50011">
    <property type="entry name" value="PROTEIN_KINASE_DOM"/>
    <property type="match status" value="1"/>
</dbReference>
<feature type="domain" description="Protein kinase" evidence="4">
    <location>
        <begin position="469"/>
        <end position="734"/>
    </location>
</feature>
<feature type="chain" id="PRO_5035208926" description="Protein kinase domain-containing protein" evidence="3">
    <location>
        <begin position="30"/>
        <end position="883"/>
    </location>
</feature>
<dbReference type="Pfam" id="PF00069">
    <property type="entry name" value="Pkinase"/>
    <property type="match status" value="1"/>
</dbReference>
<feature type="region of interest" description="Disordered" evidence="1">
    <location>
        <begin position="745"/>
        <end position="782"/>
    </location>
</feature>
<comment type="caution">
    <text evidence="5">The sequence shown here is derived from an EMBL/GenBank/DDBJ whole genome shotgun (WGS) entry which is preliminary data.</text>
</comment>
<dbReference type="InterPro" id="IPR051681">
    <property type="entry name" value="Ser/Thr_Kinases-Pseudokinases"/>
</dbReference>
<proteinExistence type="predicted"/>
<dbReference type="InterPro" id="IPR000719">
    <property type="entry name" value="Prot_kinase_dom"/>
</dbReference>
<dbReference type="SMART" id="SM00220">
    <property type="entry name" value="S_TKc"/>
    <property type="match status" value="1"/>
</dbReference>
<feature type="region of interest" description="Disordered" evidence="1">
    <location>
        <begin position="284"/>
        <end position="305"/>
    </location>
</feature>
<keyword evidence="2" id="KW-0812">Transmembrane</keyword>
<name>A0A8J4B1Z6_9CHLO</name>
<sequence>MTISILSPFRVACWFTALMISAVPMLSVAQPPSPAILIPSSEETTFVNVTTGQGLAEALANPSKSFARLKSNIQVVEADFPNSTIIRSTNFTISGTPGPQTSWPVLDLNFVKGKIRLDNNTALILQYVVVQNFRATPLGQSPGVDIVASSLVEAGALVMMQDVILMLRICVPRNIQGEIMSSIPRPTNLPGTQNSTSISQAGCVNTNSSDVPPVSRCWPDLGIYLDVAVAGFDIDAFGRATATRYALYMLRVHYLCERQMTEDCVSQLGPLGCYLFMFPRTPMATPSGSTPSPSPGQGILAAEERSSNTRTPVVAGVVAGVVSVVLVAVVVLVVRTWRQRTVARRKAVYEESRRRSAQNQVTKNDGNGNANGNLNGKPPPSHSHSPGTTSQGGPVSSSVAHKLDTSTPASGSLQQHPNISRNFVLPSGVGTCVLSSSDVDASSPLVIVTPFTPHRSDLKLDVQCDTEVKLLPIIRGKGSYGRVVEGLYGGQRVAVKLVVDVDEWSGPTDSLVSSFAQEVEVLGRCQHPNVVRLLAACLKPPRLCLVMELMDTSLERLIHGKSGELLPLPMVLHIAADIARGLAYLHPTIVHRDLKPGNVLLSNTDCPRPIAKLTDFGLSRLRSTVLVTRHPEAGTPAYMAPEAFDASNYVITHKADIYALGVILWEMLTGSVPWDGCSMVAIAYSITVRHHRLPLSKLDATRCPPKLRKLIHQCWDPDPQRRPAAAELVKQLTLVLQLVQGDCEAPSSNGSLRSNTNASADNSRVPQMAGIGHGSSNGQQRVSAAATAIGGAGSGGKSGGSGGAAGIGKVANGAPDQAGSASGAGRVIQTDGSSLSSAPGEEGSSQASGSKPGMGCAMNCQLIAPVGDAAALEPLPKAGSAEK</sequence>
<evidence type="ECO:0000313" key="6">
    <source>
        <dbReference type="Proteomes" id="UP000747399"/>
    </source>
</evidence>
<organism evidence="5 6">
    <name type="scientific">Volvox africanus</name>
    <dbReference type="NCBI Taxonomy" id="51714"/>
    <lineage>
        <taxon>Eukaryota</taxon>
        <taxon>Viridiplantae</taxon>
        <taxon>Chlorophyta</taxon>
        <taxon>core chlorophytes</taxon>
        <taxon>Chlorophyceae</taxon>
        <taxon>CS clade</taxon>
        <taxon>Chlamydomonadales</taxon>
        <taxon>Volvocaceae</taxon>
        <taxon>Volvox</taxon>
    </lineage>
</organism>
<keyword evidence="2" id="KW-0472">Membrane</keyword>
<dbReference type="PANTHER" id="PTHR44329:SF214">
    <property type="entry name" value="PROTEIN KINASE DOMAIN-CONTAINING PROTEIN"/>
    <property type="match status" value="1"/>
</dbReference>
<dbReference type="PROSITE" id="PS00108">
    <property type="entry name" value="PROTEIN_KINASE_ST"/>
    <property type="match status" value="1"/>
</dbReference>
<feature type="transmembrane region" description="Helical" evidence="2">
    <location>
        <begin position="313"/>
        <end position="337"/>
    </location>
</feature>
<dbReference type="Gene3D" id="3.30.200.20">
    <property type="entry name" value="Phosphorylase Kinase, domain 1"/>
    <property type="match status" value="1"/>
</dbReference>
<dbReference type="InterPro" id="IPR008271">
    <property type="entry name" value="Ser/Thr_kinase_AS"/>
</dbReference>
<dbReference type="GO" id="GO:0005524">
    <property type="term" value="F:ATP binding"/>
    <property type="evidence" value="ECO:0007669"/>
    <property type="project" value="InterPro"/>
</dbReference>
<dbReference type="SUPFAM" id="SSF56112">
    <property type="entry name" value="Protein kinase-like (PK-like)"/>
    <property type="match status" value="1"/>
</dbReference>
<evidence type="ECO:0000256" key="2">
    <source>
        <dbReference type="SAM" id="Phobius"/>
    </source>
</evidence>
<keyword evidence="2" id="KW-1133">Transmembrane helix</keyword>
<evidence type="ECO:0000256" key="1">
    <source>
        <dbReference type="SAM" id="MobiDB-lite"/>
    </source>
</evidence>
<feature type="region of interest" description="Disordered" evidence="1">
    <location>
        <begin position="344"/>
        <end position="417"/>
    </location>
</feature>
<evidence type="ECO:0000259" key="4">
    <source>
        <dbReference type="PROSITE" id="PS50011"/>
    </source>
</evidence>
<accession>A0A8J4B1Z6</accession>
<evidence type="ECO:0000313" key="5">
    <source>
        <dbReference type="EMBL" id="GIL51984.1"/>
    </source>
</evidence>
<feature type="compositionally biased region" description="Polar residues" evidence="1">
    <location>
        <begin position="395"/>
        <end position="417"/>
    </location>
</feature>
<feature type="signal peptide" evidence="3">
    <location>
        <begin position="1"/>
        <end position="29"/>
    </location>
</feature>
<dbReference type="AlphaFoldDB" id="A0A8J4B1Z6"/>
<dbReference type="PANTHER" id="PTHR44329">
    <property type="entry name" value="SERINE/THREONINE-PROTEIN KINASE TNNI3K-RELATED"/>
    <property type="match status" value="1"/>
</dbReference>
<feature type="compositionally biased region" description="Low complexity" evidence="1">
    <location>
        <begin position="364"/>
        <end position="394"/>
    </location>
</feature>
<dbReference type="CDD" id="cd13999">
    <property type="entry name" value="STKc_MAP3K-like"/>
    <property type="match status" value="1"/>
</dbReference>
<evidence type="ECO:0000256" key="3">
    <source>
        <dbReference type="SAM" id="SignalP"/>
    </source>
</evidence>
<dbReference type="Proteomes" id="UP000747399">
    <property type="component" value="Unassembled WGS sequence"/>
</dbReference>